<evidence type="ECO:0000256" key="4">
    <source>
        <dbReference type="ARBA" id="ARBA00022989"/>
    </source>
</evidence>
<dbReference type="InterPro" id="IPR008457">
    <property type="entry name" value="Cu-R_CopD_dom"/>
</dbReference>
<evidence type="ECO:0000256" key="6">
    <source>
        <dbReference type="SAM" id="Phobius"/>
    </source>
</evidence>
<feature type="transmembrane region" description="Helical" evidence="6">
    <location>
        <begin position="243"/>
        <end position="268"/>
    </location>
</feature>
<evidence type="ECO:0000256" key="3">
    <source>
        <dbReference type="ARBA" id="ARBA00022692"/>
    </source>
</evidence>
<dbReference type="Pfam" id="PF09678">
    <property type="entry name" value="Caa3_CtaG"/>
    <property type="match status" value="1"/>
</dbReference>
<feature type="transmembrane region" description="Helical" evidence="6">
    <location>
        <begin position="16"/>
        <end position="38"/>
    </location>
</feature>
<evidence type="ECO:0000256" key="2">
    <source>
        <dbReference type="ARBA" id="ARBA00022475"/>
    </source>
</evidence>
<dbReference type="EMBL" id="CP011542">
    <property type="protein sequence ID" value="AKK06759.1"/>
    <property type="molecule type" value="Genomic_DNA"/>
</dbReference>
<feature type="transmembrane region" description="Helical" evidence="6">
    <location>
        <begin position="523"/>
        <end position="540"/>
    </location>
</feature>
<dbReference type="Pfam" id="PF05425">
    <property type="entry name" value="CopD"/>
    <property type="match status" value="1"/>
</dbReference>
<feature type="transmembrane region" description="Helical" evidence="6">
    <location>
        <begin position="280"/>
        <end position="300"/>
    </location>
</feature>
<feature type="transmembrane region" description="Helical" evidence="6">
    <location>
        <begin position="58"/>
        <end position="84"/>
    </location>
</feature>
<dbReference type="InterPro" id="IPR019108">
    <property type="entry name" value="Caa3_assmbl_CtaG-rel"/>
</dbReference>
<dbReference type="Proteomes" id="UP000035199">
    <property type="component" value="Chromosome"/>
</dbReference>
<keyword evidence="2" id="KW-1003">Cell membrane</keyword>
<name>A0A0G3H025_9CORY</name>
<dbReference type="GO" id="GO:0005886">
    <property type="term" value="C:plasma membrane"/>
    <property type="evidence" value="ECO:0007669"/>
    <property type="project" value="UniProtKB-SubCell"/>
</dbReference>
<reference evidence="8 9" key="1">
    <citation type="journal article" date="2015" name="Genome Announc.">
        <title>Complete Genome Sequence of the Type Strain Corynebacterium mustelae DSM 45274, Isolated from Various Tissues of a Male Ferret with Lethal Sepsis.</title>
        <authorList>
            <person name="Ruckert C."/>
            <person name="Eimer J."/>
            <person name="Winkler A."/>
            <person name="Tauch A."/>
        </authorList>
    </citation>
    <scope>NUCLEOTIDE SEQUENCE [LARGE SCALE GENOMIC DNA]</scope>
    <source>
        <strain evidence="8 9">DSM 45274</strain>
    </source>
</reference>
<evidence type="ECO:0000256" key="5">
    <source>
        <dbReference type="ARBA" id="ARBA00023136"/>
    </source>
</evidence>
<protein>
    <submittedName>
        <fullName evidence="8">Putative membrane protein</fullName>
    </submittedName>
</protein>
<dbReference type="GO" id="GO:0006825">
    <property type="term" value="P:copper ion transport"/>
    <property type="evidence" value="ECO:0007669"/>
    <property type="project" value="InterPro"/>
</dbReference>
<feature type="domain" description="Copper resistance protein D" evidence="7">
    <location>
        <begin position="243"/>
        <end position="338"/>
    </location>
</feature>
<dbReference type="AlphaFoldDB" id="A0A0G3H025"/>
<feature type="transmembrane region" description="Helical" evidence="6">
    <location>
        <begin position="320"/>
        <end position="339"/>
    </location>
</feature>
<dbReference type="InterPro" id="IPR032694">
    <property type="entry name" value="CopC/D"/>
</dbReference>
<sequence length="682" mass="75105">MVDVKTPQSASVRSSWPIYVAAMAVAGLVGAVIAWGFLGESLAALGIPDPGPITTAGLPFFRAVAWLCAALSVGSFLSAAFFISPQPGDLRKTSLNVDGVIASRTGAIAALCFAMISSLMVPLVLSDVSGQPFSEAVKPRNWSVALSQVAESQAWLGSAAIALVVGIGALILAKTWMWQPVWLLGAIAIVAPLGLEGHSASGGDHDYGTNSLLWHLLFMMLWVGGLFGLVAHGRRLGPGMAVAVRRFSTIALISIIAMALSGVINAAIRVRFSDLFTSGYGKVIVAKFVLTLLLALFGLWHRNSTMPRLRTGDQRAFIRVSIVELVVMAATVGVAISLGRTPPPPPRVFDLSPMALEMGYDLTIKPTVWSVWTVWRFDIMFTTLAIALLGSYCYGLYQLRKRNVAWPWHRTFWWVLGTVTLGLAMSSGIGLYMPAMFSMHMVAHMTLSMVIPVFLVLGAPLRLMLTVTEPNPQQPGLHEWVQAFLDSTFLRVIMHPAVNTIQFITIFYLLYITPWYDLMVSEHAGHLIMNWVFLLSGYIYYWDMIGSDPKPRDNTVVSRLAWLVFSMPFHLYFGVYLMQLSEILAEDFYRSLLLPWGVDLMHDQNVGGGIAWASGSFPLTVVFGTLFLQWLKDDRKEAKEYDKRAEESGEGDLDAYNEMLAAMNRGESDNISTYHDQSFNRD</sequence>
<keyword evidence="3 6" id="KW-0812">Transmembrane</keyword>
<feature type="transmembrane region" description="Helical" evidence="6">
    <location>
        <begin position="154"/>
        <end position="173"/>
    </location>
</feature>
<dbReference type="OrthoDB" id="5241646at2"/>
<keyword evidence="4 6" id="KW-1133">Transmembrane helix</keyword>
<feature type="transmembrane region" description="Helical" evidence="6">
    <location>
        <begin position="212"/>
        <end position="231"/>
    </location>
</feature>
<gene>
    <name evidence="8" type="ORF">CMUST_12250</name>
</gene>
<comment type="subcellular location">
    <subcellularLocation>
        <location evidence="1">Cell membrane</location>
        <topology evidence="1">Multi-pass membrane protein</topology>
    </subcellularLocation>
</comment>
<feature type="transmembrane region" description="Helical" evidence="6">
    <location>
        <begin position="180"/>
        <end position="200"/>
    </location>
</feature>
<keyword evidence="5 6" id="KW-0472">Membrane</keyword>
<dbReference type="PANTHER" id="PTHR34820">
    <property type="entry name" value="INNER MEMBRANE PROTEIN YEBZ"/>
    <property type="match status" value="1"/>
</dbReference>
<feature type="transmembrane region" description="Helical" evidence="6">
    <location>
        <begin position="445"/>
        <end position="467"/>
    </location>
</feature>
<feature type="transmembrane region" description="Helical" evidence="6">
    <location>
        <begin position="105"/>
        <end position="125"/>
    </location>
</feature>
<evidence type="ECO:0000313" key="8">
    <source>
        <dbReference type="EMBL" id="AKK06759.1"/>
    </source>
</evidence>
<feature type="transmembrane region" description="Helical" evidence="6">
    <location>
        <begin position="610"/>
        <end position="631"/>
    </location>
</feature>
<organism evidence="8 9">
    <name type="scientific">Corynebacterium mustelae</name>
    <dbReference type="NCBI Taxonomy" id="571915"/>
    <lineage>
        <taxon>Bacteria</taxon>
        <taxon>Bacillati</taxon>
        <taxon>Actinomycetota</taxon>
        <taxon>Actinomycetes</taxon>
        <taxon>Mycobacteriales</taxon>
        <taxon>Corynebacteriaceae</taxon>
        <taxon>Corynebacterium</taxon>
    </lineage>
</organism>
<dbReference type="PANTHER" id="PTHR34820:SF4">
    <property type="entry name" value="INNER MEMBRANE PROTEIN YEBZ"/>
    <property type="match status" value="1"/>
</dbReference>
<dbReference type="STRING" id="571915.CMUST_12250"/>
<proteinExistence type="predicted"/>
<feature type="transmembrane region" description="Helical" evidence="6">
    <location>
        <begin position="488"/>
        <end position="511"/>
    </location>
</feature>
<keyword evidence="9" id="KW-1185">Reference proteome</keyword>
<accession>A0A0G3H025</accession>
<dbReference type="PATRIC" id="fig|571915.4.peg.2615"/>
<feature type="transmembrane region" description="Helical" evidence="6">
    <location>
        <begin position="411"/>
        <end position="433"/>
    </location>
</feature>
<evidence type="ECO:0000256" key="1">
    <source>
        <dbReference type="ARBA" id="ARBA00004651"/>
    </source>
</evidence>
<dbReference type="KEGG" id="cmv:CMUST_12250"/>
<evidence type="ECO:0000259" key="7">
    <source>
        <dbReference type="Pfam" id="PF05425"/>
    </source>
</evidence>
<feature type="transmembrane region" description="Helical" evidence="6">
    <location>
        <begin position="560"/>
        <end position="578"/>
    </location>
</feature>
<evidence type="ECO:0000313" key="9">
    <source>
        <dbReference type="Proteomes" id="UP000035199"/>
    </source>
</evidence>
<feature type="transmembrane region" description="Helical" evidence="6">
    <location>
        <begin position="379"/>
        <end position="399"/>
    </location>
</feature>
<reference evidence="9" key="2">
    <citation type="submission" date="2015-05" db="EMBL/GenBank/DDBJ databases">
        <title>Complete genome sequence of Corynebacterium mustelae DSM 45274, isolated from various tissues of a male ferret with lethal sepsis.</title>
        <authorList>
            <person name="Ruckert C."/>
            <person name="Albersmeier A."/>
            <person name="Winkler A."/>
            <person name="Tauch A."/>
        </authorList>
    </citation>
    <scope>NUCLEOTIDE SEQUENCE [LARGE SCALE GENOMIC DNA]</scope>
    <source>
        <strain evidence="9">DSM 45274</strain>
    </source>
</reference>